<protein>
    <submittedName>
        <fullName evidence="2">YfiT family bacillithiol transferase</fullName>
    </submittedName>
</protein>
<sequence length="180" mass="20900">MTAAQLELLKYPIGKFSLPERISAETRLEWIQNLKELPATLRSLTEDLSDGQLDTKYRPEGWTVRQLVHHIADSHTHAVMRFKWALTEDHPTIKTYNEKLYAELPDSNFSPIEPSLKQLDGLHERLIFLLNHLEEADFSRSFLHPDSGANVSVLKMCGLYSWHGRHHCAHIEHLGKRKDW</sequence>
<keyword evidence="3" id="KW-1185">Reference proteome</keyword>
<proteinExistence type="predicted"/>
<evidence type="ECO:0000313" key="2">
    <source>
        <dbReference type="EMBL" id="MFD2833380.1"/>
    </source>
</evidence>
<comment type="caution">
    <text evidence="2">The sequence shown here is derived from an EMBL/GenBank/DDBJ whole genome shotgun (WGS) entry which is preliminary data.</text>
</comment>
<keyword evidence="2" id="KW-0808">Transferase</keyword>
<accession>A0ABW5X529</accession>
<dbReference type="NCBIfam" id="NF009807">
    <property type="entry name" value="PRK13291.1"/>
    <property type="match status" value="1"/>
</dbReference>
<feature type="domain" description="DinB-like" evidence="1">
    <location>
        <begin position="34"/>
        <end position="171"/>
    </location>
</feature>
<dbReference type="EMBL" id="JBHUOJ010000019">
    <property type="protein sequence ID" value="MFD2833380.1"/>
    <property type="molecule type" value="Genomic_DNA"/>
</dbReference>
<dbReference type="RefSeq" id="WP_251742624.1">
    <property type="nucleotide sequence ID" value="NZ_JBHUOJ010000019.1"/>
</dbReference>
<dbReference type="Pfam" id="PF12867">
    <property type="entry name" value="DinB_2"/>
    <property type="match status" value="1"/>
</dbReference>
<dbReference type="SUPFAM" id="SSF109854">
    <property type="entry name" value="DinB/YfiT-like putative metalloenzymes"/>
    <property type="match status" value="1"/>
</dbReference>
<dbReference type="Gene3D" id="1.20.120.450">
    <property type="entry name" value="dinb family like domain"/>
    <property type="match status" value="1"/>
</dbReference>
<name>A0ABW5X529_9FLAO</name>
<dbReference type="InterPro" id="IPR034660">
    <property type="entry name" value="DinB/YfiT-like"/>
</dbReference>
<evidence type="ECO:0000313" key="3">
    <source>
        <dbReference type="Proteomes" id="UP001597438"/>
    </source>
</evidence>
<organism evidence="2 3">
    <name type="scientific">Christiangramia antarctica</name>
    <dbReference type="NCBI Taxonomy" id="2058158"/>
    <lineage>
        <taxon>Bacteria</taxon>
        <taxon>Pseudomonadati</taxon>
        <taxon>Bacteroidota</taxon>
        <taxon>Flavobacteriia</taxon>
        <taxon>Flavobacteriales</taxon>
        <taxon>Flavobacteriaceae</taxon>
        <taxon>Christiangramia</taxon>
    </lineage>
</organism>
<gene>
    <name evidence="2" type="ORF">ACFSYS_08770</name>
</gene>
<evidence type="ECO:0000259" key="1">
    <source>
        <dbReference type="Pfam" id="PF12867"/>
    </source>
</evidence>
<dbReference type="Proteomes" id="UP001597438">
    <property type="component" value="Unassembled WGS sequence"/>
</dbReference>
<dbReference type="GO" id="GO:0016740">
    <property type="term" value="F:transferase activity"/>
    <property type="evidence" value="ECO:0007669"/>
    <property type="project" value="UniProtKB-KW"/>
</dbReference>
<reference evidence="3" key="1">
    <citation type="journal article" date="2019" name="Int. J. Syst. Evol. Microbiol.">
        <title>The Global Catalogue of Microorganisms (GCM) 10K type strain sequencing project: providing services to taxonomists for standard genome sequencing and annotation.</title>
        <authorList>
            <consortium name="The Broad Institute Genomics Platform"/>
            <consortium name="The Broad Institute Genome Sequencing Center for Infectious Disease"/>
            <person name="Wu L."/>
            <person name="Ma J."/>
        </authorList>
    </citation>
    <scope>NUCLEOTIDE SEQUENCE [LARGE SCALE GENOMIC DNA]</scope>
    <source>
        <strain evidence="3">KCTC 52925</strain>
    </source>
</reference>
<dbReference type="InterPro" id="IPR024775">
    <property type="entry name" value="DinB-like"/>
</dbReference>